<dbReference type="PANTHER" id="PTHR12832">
    <property type="entry name" value="TESTIS-SPECIFIC PROTEIN PBS13 T-COMPLEX 11"/>
    <property type="match status" value="1"/>
</dbReference>
<comment type="caution">
    <text evidence="3">The sequence shown here is derived from an EMBL/GenBank/DDBJ whole genome shotgun (WGS) entry which is preliminary data.</text>
</comment>
<dbReference type="Proteomes" id="UP001174997">
    <property type="component" value="Unassembled WGS sequence"/>
</dbReference>
<evidence type="ECO:0000313" key="4">
    <source>
        <dbReference type="Proteomes" id="UP001174997"/>
    </source>
</evidence>
<protein>
    <submittedName>
        <fullName evidence="3">T-complex protein 11-domain-containing protein</fullName>
    </submittedName>
</protein>
<name>A0AA39ZH36_9PEZI</name>
<accession>A0AA39ZH36</accession>
<proteinExistence type="inferred from homology"/>
<dbReference type="GO" id="GO:0010737">
    <property type="term" value="P:protein kinase A signaling"/>
    <property type="evidence" value="ECO:0007669"/>
    <property type="project" value="TreeGrafter"/>
</dbReference>
<gene>
    <name evidence="3" type="ORF">QBC41DRAFT_301114</name>
</gene>
<feature type="compositionally biased region" description="Gly residues" evidence="2">
    <location>
        <begin position="1"/>
        <end position="10"/>
    </location>
</feature>
<evidence type="ECO:0000256" key="1">
    <source>
        <dbReference type="ARBA" id="ARBA00010954"/>
    </source>
</evidence>
<dbReference type="PANTHER" id="PTHR12832:SF11">
    <property type="entry name" value="LD23868P"/>
    <property type="match status" value="1"/>
</dbReference>
<feature type="region of interest" description="Disordered" evidence="2">
    <location>
        <begin position="615"/>
        <end position="639"/>
    </location>
</feature>
<dbReference type="Pfam" id="PF05794">
    <property type="entry name" value="Tcp11"/>
    <property type="match status" value="1"/>
</dbReference>
<evidence type="ECO:0000313" key="3">
    <source>
        <dbReference type="EMBL" id="KAK0670923.1"/>
    </source>
</evidence>
<sequence length="687" mass="77345">MGEQRAGGGLESHMPTHRRNDSAAGEEPMPDAPSETRTPPAEPEAQPSLREIPPAQDLPRGTQEINANGSLATPVVGGPSPGLSRNPSSCSTNSNEKVNAEYLTAESQGPSRRPLPTRRSSPQPVRPIEPPVTKNTLSELDVTKIIHNPKLRHDINYDPELHFRPNLDGEKGRRKQEKANQFWNALLDQLILFVMDRETFMSRYADGKWCLPALLTAVRDIIETLVPQRDRDLLNEGLNVDLLMQQFNRGVADLERLASWLSAVLKLHCAPMRDEWVDEMYQELSNGNRNNDPAELVKGMRSLLSVLEAMKLDVANHQIRCLRPVLIEDTVHFEQRFFLKKIQSRKLSVSPAREWYKAAQSNVERVYQHSPMPHVQAFGNMSVFFDALSRLVLPSTRSETTPCTFVFDEDRLLKLRSDMYDSICLEICMRKFEDLDRLSKITHLSTRVPSYVREEGAASNRSSGEFVFASSRPSSFVFSDRGSTFSSPRNSGELFAQPSMDFAETRTKALDLYNSLLALLHTAPPANTSREKWRGLSDSVALQILRYVNAPPSLPGFEDQIRNAVTNIEEELFQEVEAQFQQRLLAELAKRVTEFKHMSAVSLFSVATGGRIMGANRPSESLRDRNNGMFGERAPRDPREEAGIDDMAVRLAHLGVLHWRVWALLAYDDSIEEEMIDAAAVPAYETA</sequence>
<feature type="compositionally biased region" description="Polar residues" evidence="2">
    <location>
        <begin position="83"/>
        <end position="97"/>
    </location>
</feature>
<organism evidence="3 4">
    <name type="scientific">Cercophora samala</name>
    <dbReference type="NCBI Taxonomy" id="330535"/>
    <lineage>
        <taxon>Eukaryota</taxon>
        <taxon>Fungi</taxon>
        <taxon>Dikarya</taxon>
        <taxon>Ascomycota</taxon>
        <taxon>Pezizomycotina</taxon>
        <taxon>Sordariomycetes</taxon>
        <taxon>Sordariomycetidae</taxon>
        <taxon>Sordariales</taxon>
        <taxon>Lasiosphaeriaceae</taxon>
        <taxon>Cercophora</taxon>
    </lineage>
</organism>
<dbReference type="EMBL" id="JAULSY010000026">
    <property type="protein sequence ID" value="KAK0670923.1"/>
    <property type="molecule type" value="Genomic_DNA"/>
</dbReference>
<keyword evidence="4" id="KW-1185">Reference proteome</keyword>
<dbReference type="InterPro" id="IPR008862">
    <property type="entry name" value="Tcp11"/>
</dbReference>
<feature type="region of interest" description="Disordered" evidence="2">
    <location>
        <begin position="1"/>
        <end position="134"/>
    </location>
</feature>
<dbReference type="AlphaFoldDB" id="A0AA39ZH36"/>
<evidence type="ECO:0000256" key="2">
    <source>
        <dbReference type="SAM" id="MobiDB-lite"/>
    </source>
</evidence>
<reference evidence="3" key="1">
    <citation type="submission" date="2023-06" db="EMBL/GenBank/DDBJ databases">
        <title>Genome-scale phylogeny and comparative genomics of the fungal order Sordariales.</title>
        <authorList>
            <consortium name="Lawrence Berkeley National Laboratory"/>
            <person name="Hensen N."/>
            <person name="Bonometti L."/>
            <person name="Westerberg I."/>
            <person name="Brannstrom I.O."/>
            <person name="Guillou S."/>
            <person name="Cros-Aarteil S."/>
            <person name="Calhoun S."/>
            <person name="Haridas S."/>
            <person name="Kuo A."/>
            <person name="Mondo S."/>
            <person name="Pangilinan J."/>
            <person name="Riley R."/>
            <person name="Labutti K."/>
            <person name="Andreopoulos B."/>
            <person name="Lipzen A."/>
            <person name="Chen C."/>
            <person name="Yanf M."/>
            <person name="Daum C."/>
            <person name="Ng V."/>
            <person name="Clum A."/>
            <person name="Steindorff A."/>
            <person name="Ohm R."/>
            <person name="Martin F."/>
            <person name="Silar P."/>
            <person name="Natvig D."/>
            <person name="Lalanne C."/>
            <person name="Gautier V."/>
            <person name="Ament-Velasquez S.L."/>
            <person name="Kruys A."/>
            <person name="Hutchinson M.I."/>
            <person name="Powell A.J."/>
            <person name="Barry K."/>
            <person name="Miller A.N."/>
            <person name="Grigoriev I.V."/>
            <person name="Debuchy R."/>
            <person name="Gladieux P."/>
            <person name="Thoren M.H."/>
            <person name="Johannesson H."/>
        </authorList>
    </citation>
    <scope>NUCLEOTIDE SEQUENCE</scope>
    <source>
        <strain evidence="3">CBS 307.81</strain>
    </source>
</reference>
<comment type="similarity">
    <text evidence="1">Belongs to the TCP11 family.</text>
</comment>
<feature type="compositionally biased region" description="Low complexity" evidence="2">
    <location>
        <begin position="110"/>
        <end position="122"/>
    </location>
</feature>